<accession>A0A7X5UAN9</accession>
<evidence type="ECO:0000313" key="2">
    <source>
        <dbReference type="Proteomes" id="UP000490980"/>
    </source>
</evidence>
<reference evidence="1 2" key="1">
    <citation type="submission" date="2020-03" db="EMBL/GenBank/DDBJ databases">
        <authorList>
            <person name="Lai Q."/>
        </authorList>
    </citation>
    <scope>NUCLEOTIDE SEQUENCE [LARGE SCALE GENOMIC DNA]</scope>
    <source>
        <strain evidence="1 2">CCUG 25036</strain>
    </source>
</reference>
<evidence type="ECO:0000313" key="1">
    <source>
        <dbReference type="EMBL" id="NII06974.1"/>
    </source>
</evidence>
<sequence length="78" mass="8274">MYQWVTIMAGGPQDGDRIVRAFDKPRMNPPALRAVDGEVCCPVATHTGVQGGCCVVVHPDATPGQIERAVDAMLADPL</sequence>
<organism evidence="1 2">
    <name type="scientific">Luteibacter anthropi</name>
    <dbReference type="NCBI Taxonomy" id="564369"/>
    <lineage>
        <taxon>Bacteria</taxon>
        <taxon>Pseudomonadati</taxon>
        <taxon>Pseudomonadota</taxon>
        <taxon>Gammaproteobacteria</taxon>
        <taxon>Lysobacterales</taxon>
        <taxon>Rhodanobacteraceae</taxon>
        <taxon>Luteibacter</taxon>
    </lineage>
</organism>
<comment type="caution">
    <text evidence="1">The sequence shown here is derived from an EMBL/GenBank/DDBJ whole genome shotgun (WGS) entry which is preliminary data.</text>
</comment>
<protein>
    <submittedName>
        <fullName evidence="1">Uncharacterized protein</fullName>
    </submittedName>
</protein>
<gene>
    <name evidence="1" type="ORF">HBF25_11300</name>
</gene>
<dbReference type="Proteomes" id="UP000490980">
    <property type="component" value="Unassembled WGS sequence"/>
</dbReference>
<name>A0A7X5UAN9_9GAMM</name>
<dbReference type="AlphaFoldDB" id="A0A7X5UAN9"/>
<keyword evidence="2" id="KW-1185">Reference proteome</keyword>
<proteinExistence type="predicted"/>
<dbReference type="EMBL" id="JAARLZ010000005">
    <property type="protein sequence ID" value="NII06974.1"/>
    <property type="molecule type" value="Genomic_DNA"/>
</dbReference>
<dbReference type="RefSeq" id="WP_166948421.1">
    <property type="nucleotide sequence ID" value="NZ_CP077072.1"/>
</dbReference>